<organism evidence="2 3">
    <name type="scientific">Coniochaeta ligniaria NRRL 30616</name>
    <dbReference type="NCBI Taxonomy" id="1408157"/>
    <lineage>
        <taxon>Eukaryota</taxon>
        <taxon>Fungi</taxon>
        <taxon>Dikarya</taxon>
        <taxon>Ascomycota</taxon>
        <taxon>Pezizomycotina</taxon>
        <taxon>Sordariomycetes</taxon>
        <taxon>Sordariomycetidae</taxon>
        <taxon>Coniochaetales</taxon>
        <taxon>Coniochaetaceae</taxon>
        <taxon>Coniochaeta</taxon>
    </lineage>
</organism>
<dbReference type="EMBL" id="KV875104">
    <property type="protein sequence ID" value="OIW24138.1"/>
    <property type="molecule type" value="Genomic_DNA"/>
</dbReference>
<name>A0A1J7J9D3_9PEZI</name>
<feature type="region of interest" description="Disordered" evidence="1">
    <location>
        <begin position="13"/>
        <end position="114"/>
    </location>
</feature>
<dbReference type="Proteomes" id="UP000182658">
    <property type="component" value="Unassembled WGS sequence"/>
</dbReference>
<reference evidence="2 3" key="1">
    <citation type="submission" date="2016-10" db="EMBL/GenBank/DDBJ databases">
        <title>Draft genome sequence of Coniochaeta ligniaria NRRL30616, a lignocellulolytic fungus for bioabatement of inhibitors in plant biomass hydrolysates.</title>
        <authorList>
            <consortium name="DOE Joint Genome Institute"/>
            <person name="Jimenez D.J."/>
            <person name="Hector R.E."/>
            <person name="Riley R."/>
            <person name="Sun H."/>
            <person name="Grigoriev I.V."/>
            <person name="Van Elsas J.D."/>
            <person name="Nichols N.N."/>
        </authorList>
    </citation>
    <scope>NUCLEOTIDE SEQUENCE [LARGE SCALE GENOMIC DNA]</scope>
    <source>
        <strain evidence="2 3">NRRL 30616</strain>
    </source>
</reference>
<evidence type="ECO:0000313" key="2">
    <source>
        <dbReference type="EMBL" id="OIW24138.1"/>
    </source>
</evidence>
<evidence type="ECO:0000313" key="3">
    <source>
        <dbReference type="Proteomes" id="UP000182658"/>
    </source>
</evidence>
<gene>
    <name evidence="2" type="ORF">CONLIGDRAFT_685763</name>
</gene>
<sequence length="114" mass="12768">MSTCIWLHLRQPSLSTPKLSSPTHTIPAMLPRNGRERSRQRNLQSHPEVTTFSKRNAQTTPRSTYPQYHHAPDYHGQSTNPAPPPQYVAQGHATSQQMSAQYPGGRMRAGHSVT</sequence>
<keyword evidence="3" id="KW-1185">Reference proteome</keyword>
<dbReference type="AlphaFoldDB" id="A0A1J7J9D3"/>
<accession>A0A1J7J9D3</accession>
<dbReference type="InParanoid" id="A0A1J7J9D3"/>
<feature type="compositionally biased region" description="Low complexity" evidence="1">
    <location>
        <begin position="13"/>
        <end position="23"/>
    </location>
</feature>
<proteinExistence type="predicted"/>
<feature type="compositionally biased region" description="Polar residues" evidence="1">
    <location>
        <begin position="41"/>
        <end position="66"/>
    </location>
</feature>
<evidence type="ECO:0000256" key="1">
    <source>
        <dbReference type="SAM" id="MobiDB-lite"/>
    </source>
</evidence>
<protein>
    <submittedName>
        <fullName evidence="2">Uncharacterized protein</fullName>
    </submittedName>
</protein>